<name>A0ABN2L2G4_9MICO</name>
<reference evidence="4 5" key="1">
    <citation type="journal article" date="2019" name="Int. J. Syst. Evol. Microbiol.">
        <title>The Global Catalogue of Microorganisms (GCM) 10K type strain sequencing project: providing services to taxonomists for standard genome sequencing and annotation.</title>
        <authorList>
            <consortium name="The Broad Institute Genomics Platform"/>
            <consortium name="The Broad Institute Genome Sequencing Center for Infectious Disease"/>
            <person name="Wu L."/>
            <person name="Ma J."/>
        </authorList>
    </citation>
    <scope>NUCLEOTIDE SEQUENCE [LARGE SCALE GENOMIC DNA]</scope>
    <source>
        <strain evidence="4 5">JCM 14319</strain>
    </source>
</reference>
<dbReference type="Gene3D" id="3.20.20.30">
    <property type="entry name" value="Luciferase-like domain"/>
    <property type="match status" value="1"/>
</dbReference>
<keyword evidence="1" id="KW-0560">Oxidoreductase</keyword>
<dbReference type="InterPro" id="IPR011251">
    <property type="entry name" value="Luciferase-like_dom"/>
</dbReference>
<dbReference type="SUPFAM" id="SSF51679">
    <property type="entry name" value="Bacterial luciferase-like"/>
    <property type="match status" value="1"/>
</dbReference>
<dbReference type="NCBIfam" id="TIGR03858">
    <property type="entry name" value="LLM_2I7G"/>
    <property type="match status" value="1"/>
</dbReference>
<dbReference type="RefSeq" id="WP_232499825.1">
    <property type="nucleotide sequence ID" value="NZ_BAAANH010000010.1"/>
</dbReference>
<dbReference type="InterPro" id="IPR050766">
    <property type="entry name" value="Bact_Lucif_Oxidored"/>
</dbReference>
<evidence type="ECO:0000313" key="5">
    <source>
        <dbReference type="Proteomes" id="UP001500506"/>
    </source>
</evidence>
<evidence type="ECO:0000256" key="1">
    <source>
        <dbReference type="ARBA" id="ARBA00023002"/>
    </source>
</evidence>
<organism evidence="4 5">
    <name type="scientific">Agromyces humatus</name>
    <dbReference type="NCBI Taxonomy" id="279573"/>
    <lineage>
        <taxon>Bacteria</taxon>
        <taxon>Bacillati</taxon>
        <taxon>Actinomycetota</taxon>
        <taxon>Actinomycetes</taxon>
        <taxon>Micrococcales</taxon>
        <taxon>Microbacteriaceae</taxon>
        <taxon>Agromyces</taxon>
    </lineage>
</organism>
<keyword evidence="2" id="KW-0503">Monooxygenase</keyword>
<dbReference type="Pfam" id="PF00296">
    <property type="entry name" value="Bac_luciferase"/>
    <property type="match status" value="1"/>
</dbReference>
<feature type="domain" description="Luciferase-like" evidence="3">
    <location>
        <begin position="19"/>
        <end position="308"/>
    </location>
</feature>
<evidence type="ECO:0000256" key="2">
    <source>
        <dbReference type="ARBA" id="ARBA00023033"/>
    </source>
</evidence>
<gene>
    <name evidence="4" type="ORF">GCM10009747_37210</name>
</gene>
<evidence type="ECO:0000313" key="4">
    <source>
        <dbReference type="EMBL" id="GAA1772025.1"/>
    </source>
</evidence>
<keyword evidence="5" id="KW-1185">Reference proteome</keyword>
<protein>
    <submittedName>
        <fullName evidence="4">LLM class flavin-dependent oxidoreductase</fullName>
    </submittedName>
</protein>
<dbReference type="Proteomes" id="UP001500506">
    <property type="component" value="Unassembled WGS sequence"/>
</dbReference>
<dbReference type="PANTHER" id="PTHR30137">
    <property type="entry name" value="LUCIFERASE-LIKE MONOOXYGENASE"/>
    <property type="match status" value="1"/>
</dbReference>
<evidence type="ECO:0000259" key="3">
    <source>
        <dbReference type="Pfam" id="PF00296"/>
    </source>
</evidence>
<accession>A0ABN2L2G4</accession>
<dbReference type="PANTHER" id="PTHR30137:SF8">
    <property type="entry name" value="BLR5498 PROTEIN"/>
    <property type="match status" value="1"/>
</dbReference>
<dbReference type="InterPro" id="IPR022290">
    <property type="entry name" value="LLM_Atu2307-like"/>
</dbReference>
<dbReference type="InterPro" id="IPR036661">
    <property type="entry name" value="Luciferase-like_sf"/>
</dbReference>
<proteinExistence type="predicted"/>
<dbReference type="EMBL" id="BAAANH010000010">
    <property type="protein sequence ID" value="GAA1772025.1"/>
    <property type="molecule type" value="Genomic_DNA"/>
</dbReference>
<sequence>MTERYEFGLDTFGDVTAGADGAPLSHAQTLRNVVEEAQLADRLGLDFFGIGEHHRHEFAVSAPEVVLAAIASRTERIHLGSAVTVLSSDDPVRVFQRFSTLDAISNGRAEVILGRGSFIESFPLFGFELNQYQELFEEKLNLFSALLPQEPVTWTGELRAPLTDQLVYPPIEHGRLKTWVGVGGSPESVVRAAHYGLPLVLAIIGGSPARFTPLADLYRKALEQFEQPSQPIAIHSPGYIGESDEQARDTLWPCYKGYIDRIGRERGWAPATREHFEGEASANGSLYVGSPESVAQKIAGAMRTLGATRFDMKYSNGPLPHDELMLSIERYATQVVPRVRELLALADAADAEVDAAAAGS</sequence>
<comment type="caution">
    <text evidence="4">The sequence shown here is derived from an EMBL/GenBank/DDBJ whole genome shotgun (WGS) entry which is preliminary data.</text>
</comment>